<evidence type="ECO:0000256" key="2">
    <source>
        <dbReference type="ARBA" id="ARBA00023128"/>
    </source>
</evidence>
<accession>A0AAD9P0D0</accession>
<feature type="compositionally biased region" description="Basic and acidic residues" evidence="6">
    <location>
        <begin position="1"/>
        <end position="12"/>
    </location>
</feature>
<dbReference type="PANTHER" id="PTHR46811">
    <property type="entry name" value="COILED-COIL-HELIX-COILED-COIL-HELIX DOMAIN-CONTAINING PROTEIN 7"/>
    <property type="match status" value="1"/>
</dbReference>
<dbReference type="GO" id="GO:0033108">
    <property type="term" value="P:mitochondrial respiratory chain complex assembly"/>
    <property type="evidence" value="ECO:0007669"/>
    <property type="project" value="TreeGrafter"/>
</dbReference>
<feature type="region of interest" description="Disordered" evidence="6">
    <location>
        <begin position="77"/>
        <end position="105"/>
    </location>
</feature>
<feature type="region of interest" description="Disordered" evidence="6">
    <location>
        <begin position="1"/>
        <end position="31"/>
    </location>
</feature>
<evidence type="ECO:0000256" key="6">
    <source>
        <dbReference type="SAM" id="MobiDB-lite"/>
    </source>
</evidence>
<comment type="subcellular location">
    <subcellularLocation>
        <location evidence="1">Mitochondrion intermembrane space</location>
    </subcellularLocation>
</comment>
<dbReference type="InterPro" id="IPR009069">
    <property type="entry name" value="Cys_alpha_HP_mot_SF"/>
</dbReference>
<name>A0AAD9P0D0_RIDPI</name>
<reference evidence="7" key="1">
    <citation type="journal article" date="2023" name="Mol. Biol. Evol.">
        <title>Third-Generation Sequencing Reveals the Adaptive Role of the Epigenome in Three Deep-Sea Polychaetes.</title>
        <authorList>
            <person name="Perez M."/>
            <person name="Aroh O."/>
            <person name="Sun Y."/>
            <person name="Lan Y."/>
            <person name="Juniper S.K."/>
            <person name="Young C.R."/>
            <person name="Angers B."/>
            <person name="Qian P.Y."/>
        </authorList>
    </citation>
    <scope>NUCLEOTIDE SEQUENCE</scope>
    <source>
        <strain evidence="7">R07B-5</strain>
    </source>
</reference>
<dbReference type="SUPFAM" id="SSF47072">
    <property type="entry name" value="Cysteine alpha-hairpin motif"/>
    <property type="match status" value="1"/>
</dbReference>
<evidence type="ECO:0000313" key="8">
    <source>
        <dbReference type="Proteomes" id="UP001209878"/>
    </source>
</evidence>
<sequence>MEKVVEPAEKQRTSRRKLPRGTRMSDEMKNPCKKESELAMKCMHDSNFTKDDCSLYFQNYRNCMGFWQGISRERRRLGIKPHMPPPEEREQIKREQFDRASAKSR</sequence>
<feature type="compositionally biased region" description="Basic and acidic residues" evidence="6">
    <location>
        <begin position="85"/>
        <end position="105"/>
    </location>
</feature>
<evidence type="ECO:0000256" key="3">
    <source>
        <dbReference type="ARBA" id="ARBA00023157"/>
    </source>
</evidence>
<organism evidence="7 8">
    <name type="scientific">Ridgeia piscesae</name>
    <name type="common">Tubeworm</name>
    <dbReference type="NCBI Taxonomy" id="27915"/>
    <lineage>
        <taxon>Eukaryota</taxon>
        <taxon>Metazoa</taxon>
        <taxon>Spiralia</taxon>
        <taxon>Lophotrochozoa</taxon>
        <taxon>Annelida</taxon>
        <taxon>Polychaeta</taxon>
        <taxon>Sedentaria</taxon>
        <taxon>Canalipalpata</taxon>
        <taxon>Sabellida</taxon>
        <taxon>Siboglinidae</taxon>
        <taxon>Ridgeia</taxon>
    </lineage>
</organism>
<gene>
    <name evidence="7" type="ORF">NP493_221g02032</name>
</gene>
<dbReference type="GO" id="GO:0005758">
    <property type="term" value="C:mitochondrial intermembrane space"/>
    <property type="evidence" value="ECO:0007669"/>
    <property type="project" value="UniProtKB-SubCell"/>
</dbReference>
<dbReference type="PANTHER" id="PTHR46811:SF1">
    <property type="entry name" value="COILED-COIL-HELIX-COILED-COIL-HELIX DOMAIN-CONTAINING PROTEIN 7"/>
    <property type="match status" value="1"/>
</dbReference>
<evidence type="ECO:0000256" key="1">
    <source>
        <dbReference type="ARBA" id="ARBA00004569"/>
    </source>
</evidence>
<evidence type="ECO:0000313" key="7">
    <source>
        <dbReference type="EMBL" id="KAK2185849.1"/>
    </source>
</evidence>
<evidence type="ECO:0000256" key="4">
    <source>
        <dbReference type="ARBA" id="ARBA00038205"/>
    </source>
</evidence>
<dbReference type="PROSITE" id="PS51808">
    <property type="entry name" value="CHCH"/>
    <property type="match status" value="1"/>
</dbReference>
<proteinExistence type="inferred from homology"/>
<evidence type="ECO:0000256" key="5">
    <source>
        <dbReference type="ARBA" id="ARBA00039509"/>
    </source>
</evidence>
<keyword evidence="3" id="KW-1015">Disulfide bond</keyword>
<protein>
    <recommendedName>
        <fullName evidence="5">Coiled-coil-helix-coiled-coil-helix domain-containing protein 7</fullName>
    </recommendedName>
</protein>
<keyword evidence="2" id="KW-0496">Mitochondrion</keyword>
<dbReference type="EMBL" id="JAODUO010000221">
    <property type="protein sequence ID" value="KAK2185849.1"/>
    <property type="molecule type" value="Genomic_DNA"/>
</dbReference>
<dbReference type="AlphaFoldDB" id="A0AAD9P0D0"/>
<keyword evidence="8" id="KW-1185">Reference proteome</keyword>
<dbReference type="InterPro" id="IPR051040">
    <property type="entry name" value="COX23"/>
</dbReference>
<comment type="caution">
    <text evidence="7">The sequence shown here is derived from an EMBL/GenBank/DDBJ whole genome shotgun (WGS) entry which is preliminary data.</text>
</comment>
<comment type="similarity">
    <text evidence="4">Belongs to the CHCHD7 family.</text>
</comment>
<dbReference type="Proteomes" id="UP001209878">
    <property type="component" value="Unassembled WGS sequence"/>
</dbReference>